<evidence type="ECO:0000256" key="3">
    <source>
        <dbReference type="ARBA" id="ARBA00022576"/>
    </source>
</evidence>
<evidence type="ECO:0000256" key="6">
    <source>
        <dbReference type="SAM" id="MobiDB-lite"/>
    </source>
</evidence>
<sequence length="407" mass="44202">MKGAIASAAKLPRDQQQHLAGGKPNPTTFPIVDVELKMRDGAIVAIGQEATTVANDYGMPFGYPPLREWCHEFTSIAQSVPKTTFETSVAAGSLGTMFLAFDLFVDRGDCVLCDAPTFTGALTPLRTIGAVPVDVATDGDGVIPEALEAVLSGWDEAKSGKRPRVFYTVPTGGNPTGISTIAERKAKVLEICGKYEVLILEDDPYYFLQFTPELVQSYFSLAHAAPPTPCPPVLRFDSFAKLLSAGARVSWLSGPKELVALFDCFTMGTIGHGSIFAQAALNAVVRNMGFDGFLAHTREVCAFYKKRRDVVLGLAQKYLSATCEWKDPMAGMFLWLKVTGETVVDVTNLVVDKMLPVGVFVVPGGPFFPVSRKGRCPYIRISYSMADETELENGFRRMGEIIEQSLV</sequence>
<evidence type="ECO:0000256" key="2">
    <source>
        <dbReference type="ARBA" id="ARBA00007441"/>
    </source>
</evidence>
<feature type="region of interest" description="Disordered" evidence="6">
    <location>
        <begin position="1"/>
        <end position="26"/>
    </location>
</feature>
<dbReference type="InterPro" id="IPR015421">
    <property type="entry name" value="PyrdxlP-dep_Trfase_major"/>
</dbReference>
<keyword evidence="5" id="KW-0663">Pyridoxal phosphate</keyword>
<dbReference type="GO" id="GO:0030170">
    <property type="term" value="F:pyridoxal phosphate binding"/>
    <property type="evidence" value="ECO:0007669"/>
    <property type="project" value="InterPro"/>
</dbReference>
<evidence type="ECO:0000313" key="8">
    <source>
        <dbReference type="EMBL" id="KXS11878.1"/>
    </source>
</evidence>
<keyword evidence="9" id="KW-1185">Reference proteome</keyword>
<evidence type="ECO:0000259" key="7">
    <source>
        <dbReference type="Pfam" id="PF00155"/>
    </source>
</evidence>
<keyword evidence="3 8" id="KW-0032">Aminotransferase</keyword>
<dbReference type="Pfam" id="PF00155">
    <property type="entry name" value="Aminotran_1_2"/>
    <property type="match status" value="1"/>
</dbReference>
<dbReference type="GO" id="GO:1901605">
    <property type="term" value="P:alpha-amino acid metabolic process"/>
    <property type="evidence" value="ECO:0007669"/>
    <property type="project" value="TreeGrafter"/>
</dbReference>
<dbReference type="PANTHER" id="PTHR42790:SF19">
    <property type="entry name" value="KYNURENINE_ALPHA-AMINOADIPATE AMINOTRANSFERASE, MITOCHONDRIAL"/>
    <property type="match status" value="1"/>
</dbReference>
<comment type="cofactor">
    <cofactor evidence="1">
        <name>pyridoxal 5'-phosphate</name>
        <dbReference type="ChEBI" id="CHEBI:597326"/>
    </cofactor>
</comment>
<proteinExistence type="inferred from homology"/>
<dbReference type="InterPro" id="IPR050859">
    <property type="entry name" value="Class-I_PLP-dep_aminotransf"/>
</dbReference>
<dbReference type="AlphaFoldDB" id="A0A139A5F2"/>
<organism evidence="8 9">
    <name type="scientific">Gonapodya prolifera (strain JEL478)</name>
    <name type="common">Monoblepharis prolifera</name>
    <dbReference type="NCBI Taxonomy" id="1344416"/>
    <lineage>
        <taxon>Eukaryota</taxon>
        <taxon>Fungi</taxon>
        <taxon>Fungi incertae sedis</taxon>
        <taxon>Chytridiomycota</taxon>
        <taxon>Chytridiomycota incertae sedis</taxon>
        <taxon>Monoblepharidomycetes</taxon>
        <taxon>Monoblepharidales</taxon>
        <taxon>Gonapodyaceae</taxon>
        <taxon>Gonapodya</taxon>
    </lineage>
</organism>
<evidence type="ECO:0000256" key="4">
    <source>
        <dbReference type="ARBA" id="ARBA00022679"/>
    </source>
</evidence>
<dbReference type="EMBL" id="KQ965794">
    <property type="protein sequence ID" value="KXS11878.1"/>
    <property type="molecule type" value="Genomic_DNA"/>
</dbReference>
<comment type="similarity">
    <text evidence="2">Belongs to the class-I pyridoxal-phosphate-dependent aminotransferase family.</text>
</comment>
<name>A0A139A5F2_GONPJ</name>
<evidence type="ECO:0000256" key="5">
    <source>
        <dbReference type="ARBA" id="ARBA00022898"/>
    </source>
</evidence>
<keyword evidence="4 8" id="KW-0808">Transferase</keyword>
<dbReference type="InterPro" id="IPR015424">
    <property type="entry name" value="PyrdxlP-dep_Trfase"/>
</dbReference>
<dbReference type="SUPFAM" id="SSF53383">
    <property type="entry name" value="PLP-dependent transferases"/>
    <property type="match status" value="1"/>
</dbReference>
<dbReference type="Proteomes" id="UP000070544">
    <property type="component" value="Unassembled WGS sequence"/>
</dbReference>
<dbReference type="CDD" id="cd00609">
    <property type="entry name" value="AAT_like"/>
    <property type="match status" value="1"/>
</dbReference>
<dbReference type="InterPro" id="IPR004839">
    <property type="entry name" value="Aminotransferase_I/II_large"/>
</dbReference>
<dbReference type="STRING" id="1344416.A0A139A5F2"/>
<dbReference type="PANTHER" id="PTHR42790">
    <property type="entry name" value="AMINOTRANSFERASE"/>
    <property type="match status" value="1"/>
</dbReference>
<feature type="domain" description="Aminotransferase class I/classII large" evidence="7">
    <location>
        <begin position="49"/>
        <end position="393"/>
    </location>
</feature>
<protein>
    <submittedName>
        <fullName evidence="8">Kynurenine/alpha-aminoadipate aminotransferase</fullName>
    </submittedName>
</protein>
<evidence type="ECO:0000256" key="1">
    <source>
        <dbReference type="ARBA" id="ARBA00001933"/>
    </source>
</evidence>
<dbReference type="GO" id="GO:0008483">
    <property type="term" value="F:transaminase activity"/>
    <property type="evidence" value="ECO:0007669"/>
    <property type="project" value="UniProtKB-KW"/>
</dbReference>
<dbReference type="Gene3D" id="3.40.640.10">
    <property type="entry name" value="Type I PLP-dependent aspartate aminotransferase-like (Major domain)"/>
    <property type="match status" value="1"/>
</dbReference>
<dbReference type="OMA" id="KNMAFTP"/>
<accession>A0A139A5F2</accession>
<reference evidence="8 9" key="1">
    <citation type="journal article" date="2015" name="Genome Biol. Evol.">
        <title>Phylogenomic analyses indicate that early fungi evolved digesting cell walls of algal ancestors of land plants.</title>
        <authorList>
            <person name="Chang Y."/>
            <person name="Wang S."/>
            <person name="Sekimoto S."/>
            <person name="Aerts A.L."/>
            <person name="Choi C."/>
            <person name="Clum A."/>
            <person name="LaButti K.M."/>
            <person name="Lindquist E.A."/>
            <person name="Yee Ngan C."/>
            <person name="Ohm R.A."/>
            <person name="Salamov A.A."/>
            <person name="Grigoriev I.V."/>
            <person name="Spatafora J.W."/>
            <person name="Berbee M.L."/>
        </authorList>
    </citation>
    <scope>NUCLEOTIDE SEQUENCE [LARGE SCALE GENOMIC DNA]</scope>
    <source>
        <strain evidence="8 9">JEL478</strain>
    </source>
</reference>
<dbReference type="OrthoDB" id="691673at2759"/>
<gene>
    <name evidence="8" type="ORF">M427DRAFT_101813</name>
</gene>
<evidence type="ECO:0000313" key="9">
    <source>
        <dbReference type="Proteomes" id="UP000070544"/>
    </source>
</evidence>